<keyword evidence="1" id="KW-0597">Phosphoprotein</keyword>
<dbReference type="CDD" id="cd19757">
    <property type="entry name" value="Bbox1"/>
    <property type="match status" value="1"/>
</dbReference>
<dbReference type="AlphaFoldDB" id="A0AAE0S8V7"/>
<dbReference type="PROSITE" id="PS50089">
    <property type="entry name" value="ZF_RING_2"/>
    <property type="match status" value="1"/>
</dbReference>
<dbReference type="InterPro" id="IPR013083">
    <property type="entry name" value="Znf_RING/FYVE/PHD"/>
</dbReference>
<comment type="caution">
    <text evidence="7">The sequence shown here is derived from an EMBL/GenBank/DDBJ whole genome shotgun (WGS) entry which is preliminary data.</text>
</comment>
<reference evidence="7" key="1">
    <citation type="journal article" date="2021" name="Genome Biol. Evol.">
        <title>A High-Quality Reference Genome for a Parasitic Bivalve with Doubly Uniparental Inheritance (Bivalvia: Unionida).</title>
        <authorList>
            <person name="Smith C.H."/>
        </authorList>
    </citation>
    <scope>NUCLEOTIDE SEQUENCE</scope>
    <source>
        <strain evidence="7">CHS0354</strain>
    </source>
</reference>
<dbReference type="SMART" id="SM00184">
    <property type="entry name" value="RING"/>
    <property type="match status" value="1"/>
</dbReference>
<accession>A0AAE0S8V7</accession>
<dbReference type="PROSITE" id="PS00518">
    <property type="entry name" value="ZF_RING_1"/>
    <property type="match status" value="1"/>
</dbReference>
<dbReference type="InterPro" id="IPR001841">
    <property type="entry name" value="Znf_RING"/>
</dbReference>
<keyword evidence="2" id="KW-0479">Metal-binding</keyword>
<dbReference type="Pfam" id="PF13445">
    <property type="entry name" value="zf-RING_UBOX"/>
    <property type="match status" value="1"/>
</dbReference>
<organism evidence="7 8">
    <name type="scientific">Potamilus streckersoni</name>
    <dbReference type="NCBI Taxonomy" id="2493646"/>
    <lineage>
        <taxon>Eukaryota</taxon>
        <taxon>Metazoa</taxon>
        <taxon>Spiralia</taxon>
        <taxon>Lophotrochozoa</taxon>
        <taxon>Mollusca</taxon>
        <taxon>Bivalvia</taxon>
        <taxon>Autobranchia</taxon>
        <taxon>Heteroconchia</taxon>
        <taxon>Palaeoheterodonta</taxon>
        <taxon>Unionida</taxon>
        <taxon>Unionoidea</taxon>
        <taxon>Unionidae</taxon>
        <taxon>Ambleminae</taxon>
        <taxon>Lampsilini</taxon>
        <taxon>Potamilus</taxon>
    </lineage>
</organism>
<dbReference type="SMART" id="SM00336">
    <property type="entry name" value="BBOX"/>
    <property type="match status" value="1"/>
</dbReference>
<keyword evidence="4" id="KW-0862">Zinc</keyword>
<dbReference type="EMBL" id="JAEAOA010001035">
    <property type="protein sequence ID" value="KAK3587168.1"/>
    <property type="molecule type" value="Genomic_DNA"/>
</dbReference>
<gene>
    <name evidence="7" type="ORF">CHS0354_016865</name>
</gene>
<dbReference type="InterPro" id="IPR000315">
    <property type="entry name" value="Znf_B-box"/>
</dbReference>
<sequence>MRMESNGKSLSELMKCPICYDVFLKPRTLPCLHSFCQACLQSHIVEQQQKETGIHTIKCSVCRAETGPPVRNKPVREWAKYFPVNPVIVALLDSKPDGQEKLCEPCRNEGLTQVAIAICKICQEPYCDDCLRYHTKFKVSRDHVVENLQKQPQSLSLPRSLPIAERRHSFEMNAIAHDRRYFKDEIQPLSPPRPLLPKSGRERSIANTAAVHSRWYEKNYKLFPTKHLDKGVNISSSKDRVFEKVKTFKLKGPNIKPPKYTGIGMLSSGQIIVIDNNNHFCVLFNKDYTLSSMLELEMSPVSLAIVKDSEVAISLKGEKKIVFINVTRHALRLEREILTERCSYRISPATQNYLAVAWFETKGDQDVYSFGVVESKTGNEILHLEKDSSGRSLGYFNDMLVNPRKSYVLQTSVSSKALFCFRLTGEATFSYCHRDLQWPTGVAVDQYDRIYVTDYVVGDIHQLTPDGKVLHVCQVSQRINNFTMCCAPAENILLLTHKYHEEIEVFRFKYVKI</sequence>
<proteinExistence type="predicted"/>
<reference evidence="7" key="2">
    <citation type="journal article" date="2021" name="Genome Biol. Evol.">
        <title>Developing a high-quality reference genome for a parasitic bivalve with doubly uniparental inheritance (Bivalvia: Unionida).</title>
        <authorList>
            <person name="Smith C.H."/>
        </authorList>
    </citation>
    <scope>NUCLEOTIDE SEQUENCE</scope>
    <source>
        <strain evidence="7">CHS0354</strain>
        <tissue evidence="7">Mantle</tissue>
    </source>
</reference>
<dbReference type="GO" id="GO:0008270">
    <property type="term" value="F:zinc ion binding"/>
    <property type="evidence" value="ECO:0007669"/>
    <property type="project" value="UniProtKB-KW"/>
</dbReference>
<dbReference type="InterPro" id="IPR027370">
    <property type="entry name" value="Znf-RING_euk"/>
</dbReference>
<name>A0AAE0S8V7_9BIVA</name>
<reference evidence="7" key="3">
    <citation type="submission" date="2023-05" db="EMBL/GenBank/DDBJ databases">
        <authorList>
            <person name="Smith C.H."/>
        </authorList>
    </citation>
    <scope>NUCLEOTIDE SEQUENCE</scope>
    <source>
        <strain evidence="7">CHS0354</strain>
        <tissue evidence="7">Mantle</tissue>
    </source>
</reference>
<evidence type="ECO:0000256" key="5">
    <source>
        <dbReference type="PROSITE-ProRule" id="PRU00175"/>
    </source>
</evidence>
<dbReference type="InterPro" id="IPR047153">
    <property type="entry name" value="TRIM45/56/19-like"/>
</dbReference>
<evidence type="ECO:0000256" key="1">
    <source>
        <dbReference type="ARBA" id="ARBA00022553"/>
    </source>
</evidence>
<dbReference type="PANTHER" id="PTHR25462">
    <property type="entry name" value="BONUS, ISOFORM C-RELATED"/>
    <property type="match status" value="1"/>
</dbReference>
<evidence type="ECO:0000313" key="8">
    <source>
        <dbReference type="Proteomes" id="UP001195483"/>
    </source>
</evidence>
<feature type="domain" description="RING-type" evidence="6">
    <location>
        <begin position="16"/>
        <end position="63"/>
    </location>
</feature>
<dbReference type="InterPro" id="IPR017907">
    <property type="entry name" value="Znf_RING_CS"/>
</dbReference>
<evidence type="ECO:0000313" key="7">
    <source>
        <dbReference type="EMBL" id="KAK3587168.1"/>
    </source>
</evidence>
<dbReference type="SUPFAM" id="SSF63829">
    <property type="entry name" value="Calcium-dependent phosphotriesterase"/>
    <property type="match status" value="1"/>
</dbReference>
<keyword evidence="3 5" id="KW-0863">Zinc-finger</keyword>
<evidence type="ECO:0000256" key="3">
    <source>
        <dbReference type="ARBA" id="ARBA00022771"/>
    </source>
</evidence>
<evidence type="ECO:0000256" key="2">
    <source>
        <dbReference type="ARBA" id="ARBA00022723"/>
    </source>
</evidence>
<evidence type="ECO:0000256" key="4">
    <source>
        <dbReference type="ARBA" id="ARBA00022833"/>
    </source>
</evidence>
<dbReference type="PANTHER" id="PTHR25462:SF296">
    <property type="entry name" value="MEIOTIC P26, ISOFORM F"/>
    <property type="match status" value="1"/>
</dbReference>
<dbReference type="Gene3D" id="3.30.40.10">
    <property type="entry name" value="Zinc/RING finger domain, C3HC4 (zinc finger)"/>
    <property type="match status" value="1"/>
</dbReference>
<dbReference type="InterPro" id="IPR011042">
    <property type="entry name" value="6-blade_b-propeller_TolB-like"/>
</dbReference>
<protein>
    <recommendedName>
        <fullName evidence="6">RING-type domain-containing protein</fullName>
    </recommendedName>
</protein>
<evidence type="ECO:0000259" key="6">
    <source>
        <dbReference type="PROSITE" id="PS50089"/>
    </source>
</evidence>
<keyword evidence="8" id="KW-1185">Reference proteome</keyword>
<dbReference type="SUPFAM" id="SSF57850">
    <property type="entry name" value="RING/U-box"/>
    <property type="match status" value="1"/>
</dbReference>
<dbReference type="Gene3D" id="2.120.10.30">
    <property type="entry name" value="TolB, C-terminal domain"/>
    <property type="match status" value="1"/>
</dbReference>
<dbReference type="Proteomes" id="UP001195483">
    <property type="component" value="Unassembled WGS sequence"/>
</dbReference>